<dbReference type="InterPro" id="IPR003960">
    <property type="entry name" value="ATPase_AAA_CS"/>
</dbReference>
<dbReference type="Pfam" id="PF17862">
    <property type="entry name" value="AAA_lid_3"/>
    <property type="match status" value="1"/>
</dbReference>
<dbReference type="InterPro" id="IPR003593">
    <property type="entry name" value="AAA+_ATPase"/>
</dbReference>
<keyword evidence="3" id="KW-0645">Protease</keyword>
<dbReference type="Pfam" id="PF01434">
    <property type="entry name" value="Peptidase_M41"/>
    <property type="match status" value="1"/>
</dbReference>
<keyword evidence="6" id="KW-0378">Hydrolase</keyword>
<dbReference type="SMART" id="SM00382">
    <property type="entry name" value="AAA"/>
    <property type="match status" value="1"/>
</dbReference>
<evidence type="ECO:0000256" key="1">
    <source>
        <dbReference type="ARBA" id="ARBA00001947"/>
    </source>
</evidence>
<evidence type="ECO:0000256" key="6">
    <source>
        <dbReference type="ARBA" id="ARBA00022801"/>
    </source>
</evidence>
<dbReference type="FunFam" id="1.10.8.60:FF:000001">
    <property type="entry name" value="ATP-dependent zinc metalloprotease FtsH"/>
    <property type="match status" value="1"/>
</dbReference>
<evidence type="ECO:0000313" key="14">
    <source>
        <dbReference type="EMBL" id="QSZ27449.1"/>
    </source>
</evidence>
<dbReference type="KEGG" id="aaut:ACETAC_00505"/>
<keyword evidence="9" id="KW-0482">Metalloprotease</keyword>
<keyword evidence="7" id="KW-0862">Zinc</keyword>
<dbReference type="PROSITE" id="PS00674">
    <property type="entry name" value="AAA"/>
    <property type="match status" value="1"/>
</dbReference>
<keyword evidence="8 11" id="KW-0067">ATP-binding</keyword>
<dbReference type="FunFam" id="3.40.50.300:FF:001025">
    <property type="entry name" value="ATPase family, AAA domain-containing 2B"/>
    <property type="match status" value="1"/>
</dbReference>
<dbReference type="InterPro" id="IPR037219">
    <property type="entry name" value="Peptidase_M41-like"/>
</dbReference>
<reference evidence="14" key="1">
    <citation type="submission" date="2020-08" db="EMBL/GenBank/DDBJ databases">
        <title>Genomic insights into the carbon and energy metabolism of the first obligate autotrophic acetogenic bacterium Aceticella autotrophica gen. nov., sp. nov.</title>
        <authorList>
            <person name="Toshchakov S.V."/>
            <person name="Elcheninov A.G."/>
            <person name="Kublanov I.V."/>
            <person name="Frolov E.N."/>
            <person name="Lebedinsky A.V."/>
        </authorList>
    </citation>
    <scope>NUCLEOTIDE SEQUENCE</scope>
    <source>
        <strain evidence="14">3443-3Ac</strain>
    </source>
</reference>
<dbReference type="GO" id="GO:0016887">
    <property type="term" value="F:ATP hydrolysis activity"/>
    <property type="evidence" value="ECO:0007669"/>
    <property type="project" value="InterPro"/>
</dbReference>
<dbReference type="InterPro" id="IPR003959">
    <property type="entry name" value="ATPase_AAA_core"/>
</dbReference>
<evidence type="ECO:0000259" key="13">
    <source>
        <dbReference type="SMART" id="SM00382"/>
    </source>
</evidence>
<evidence type="ECO:0000256" key="11">
    <source>
        <dbReference type="RuleBase" id="RU003651"/>
    </source>
</evidence>
<evidence type="ECO:0000313" key="15">
    <source>
        <dbReference type="Proteomes" id="UP000671913"/>
    </source>
</evidence>
<sequence>MVKEVIIGITIALIIFISLLGINMTPILFIGGMIFLLGYLLENKGLVSGSSNIVKPEFQISFEDIGGQNMAISELKEALDFIINKDSICKMGIRPLKGILLSGPPGTGKTLLAKAAAKYTDSSYIATSGSEFIEMYAGVGAQRVRKLFDTAKNLAKKENKKSAIIFIDEIDILGAKRGTNDSHHEYDQTLNQLLVEMDGIKSNNDISILVIAATNRPDMLDSALLRPGRFDRQVSVDLPDKSGRLQILKIHTKNKPLDEGTNLEAIAEDTFGFSGAHLESLCNEAAILAMRDGYDKIMQEHLLEAVDKVILGEKTDRKPSEEEIYRVSVHEAGHAVVGEIVNPKSVATVTIIPRGKALGFVRQTEKEDMLIYTKQQLEHEIMVALGGTVAELLILNNRSTGSANDFEQAVDIAKKIVFTGLSSLGVISKDDISKEKINKEVNRIIEKQEKKVREILEGKIQELNKISDILVKEETISGSQLREILNIEEDAKAC</sequence>
<dbReference type="SUPFAM" id="SSF140990">
    <property type="entry name" value="FtsH protease domain-like"/>
    <property type="match status" value="1"/>
</dbReference>
<feature type="transmembrane region" description="Helical" evidence="12">
    <location>
        <begin position="12"/>
        <end position="41"/>
    </location>
</feature>
<comment type="cofactor">
    <cofactor evidence="1">
        <name>Zn(2+)</name>
        <dbReference type="ChEBI" id="CHEBI:29105"/>
    </cofactor>
</comment>
<dbReference type="GO" id="GO:0004176">
    <property type="term" value="F:ATP-dependent peptidase activity"/>
    <property type="evidence" value="ECO:0007669"/>
    <property type="project" value="InterPro"/>
</dbReference>
<dbReference type="RefSeq" id="WP_284680148.1">
    <property type="nucleotide sequence ID" value="NZ_CP060096.1"/>
</dbReference>
<dbReference type="GO" id="GO:0004222">
    <property type="term" value="F:metalloendopeptidase activity"/>
    <property type="evidence" value="ECO:0007669"/>
    <property type="project" value="InterPro"/>
</dbReference>
<dbReference type="PANTHER" id="PTHR23076">
    <property type="entry name" value="METALLOPROTEASE M41 FTSH"/>
    <property type="match status" value="1"/>
</dbReference>
<dbReference type="PANTHER" id="PTHR23076:SF97">
    <property type="entry name" value="ATP-DEPENDENT ZINC METALLOPROTEASE YME1L1"/>
    <property type="match status" value="1"/>
</dbReference>
<accession>A0A975AVY4</accession>
<evidence type="ECO:0000256" key="7">
    <source>
        <dbReference type="ARBA" id="ARBA00022833"/>
    </source>
</evidence>
<keyword evidence="12" id="KW-1133">Transmembrane helix</keyword>
<evidence type="ECO:0000256" key="2">
    <source>
        <dbReference type="ARBA" id="ARBA00010044"/>
    </source>
</evidence>
<evidence type="ECO:0000256" key="3">
    <source>
        <dbReference type="ARBA" id="ARBA00022670"/>
    </source>
</evidence>
<evidence type="ECO:0000256" key="8">
    <source>
        <dbReference type="ARBA" id="ARBA00022840"/>
    </source>
</evidence>
<protein>
    <submittedName>
        <fullName evidence="14">AAA family ATPase</fullName>
    </submittedName>
</protein>
<dbReference type="GO" id="GO:0006508">
    <property type="term" value="P:proteolysis"/>
    <property type="evidence" value="ECO:0007669"/>
    <property type="project" value="UniProtKB-KW"/>
</dbReference>
<dbReference type="Gene3D" id="1.10.8.60">
    <property type="match status" value="1"/>
</dbReference>
<dbReference type="Proteomes" id="UP000671913">
    <property type="component" value="Chromosome"/>
</dbReference>
<dbReference type="InterPro" id="IPR027417">
    <property type="entry name" value="P-loop_NTPase"/>
</dbReference>
<dbReference type="SUPFAM" id="SSF52540">
    <property type="entry name" value="P-loop containing nucleoside triphosphate hydrolases"/>
    <property type="match status" value="1"/>
</dbReference>
<comment type="similarity">
    <text evidence="11">Belongs to the AAA ATPase family.</text>
</comment>
<keyword evidence="4" id="KW-0479">Metal-binding</keyword>
<gene>
    <name evidence="14" type="ORF">ACETAC_00505</name>
</gene>
<dbReference type="Gene3D" id="1.20.58.760">
    <property type="entry name" value="Peptidase M41"/>
    <property type="match status" value="1"/>
</dbReference>
<dbReference type="Gene3D" id="3.40.50.300">
    <property type="entry name" value="P-loop containing nucleotide triphosphate hydrolases"/>
    <property type="match status" value="1"/>
</dbReference>
<keyword evidence="12" id="KW-0812">Transmembrane</keyword>
<dbReference type="InterPro" id="IPR000642">
    <property type="entry name" value="Peptidase_M41"/>
</dbReference>
<dbReference type="GO" id="GO:0046872">
    <property type="term" value="F:metal ion binding"/>
    <property type="evidence" value="ECO:0007669"/>
    <property type="project" value="UniProtKB-KW"/>
</dbReference>
<evidence type="ECO:0000256" key="10">
    <source>
        <dbReference type="ARBA" id="ARBA00023054"/>
    </source>
</evidence>
<dbReference type="EMBL" id="CP060096">
    <property type="protein sequence ID" value="QSZ27449.1"/>
    <property type="molecule type" value="Genomic_DNA"/>
</dbReference>
<evidence type="ECO:0000256" key="9">
    <source>
        <dbReference type="ARBA" id="ARBA00023049"/>
    </source>
</evidence>
<evidence type="ECO:0000256" key="5">
    <source>
        <dbReference type="ARBA" id="ARBA00022741"/>
    </source>
</evidence>
<dbReference type="GO" id="GO:0005524">
    <property type="term" value="F:ATP binding"/>
    <property type="evidence" value="ECO:0007669"/>
    <property type="project" value="UniProtKB-KW"/>
</dbReference>
<name>A0A975AVY4_9THEO</name>
<dbReference type="AlphaFoldDB" id="A0A975AVY4"/>
<evidence type="ECO:0000256" key="12">
    <source>
        <dbReference type="SAM" id="Phobius"/>
    </source>
</evidence>
<keyword evidence="10" id="KW-0175">Coiled coil</keyword>
<proteinExistence type="inferred from homology"/>
<dbReference type="InterPro" id="IPR041569">
    <property type="entry name" value="AAA_lid_3"/>
</dbReference>
<keyword evidence="15" id="KW-1185">Reference proteome</keyword>
<dbReference type="Pfam" id="PF00004">
    <property type="entry name" value="AAA"/>
    <property type="match status" value="1"/>
</dbReference>
<keyword evidence="12" id="KW-0472">Membrane</keyword>
<comment type="similarity">
    <text evidence="2">In the C-terminal section; belongs to the peptidase M41 family.</text>
</comment>
<organism evidence="14 15">
    <name type="scientific">Aceticella autotrophica</name>
    <dbReference type="NCBI Taxonomy" id="2755338"/>
    <lineage>
        <taxon>Bacteria</taxon>
        <taxon>Bacillati</taxon>
        <taxon>Bacillota</taxon>
        <taxon>Clostridia</taxon>
        <taxon>Thermoanaerobacterales</taxon>
        <taxon>Thermoanaerobacteraceae</taxon>
        <taxon>Aceticella</taxon>
    </lineage>
</organism>
<feature type="domain" description="AAA+ ATPase" evidence="13">
    <location>
        <begin position="95"/>
        <end position="240"/>
    </location>
</feature>
<keyword evidence="5 11" id="KW-0547">Nucleotide-binding</keyword>
<evidence type="ECO:0000256" key="4">
    <source>
        <dbReference type="ARBA" id="ARBA00022723"/>
    </source>
</evidence>